<dbReference type="EMBL" id="LR796146">
    <property type="protein sequence ID" value="CAB4121373.1"/>
    <property type="molecule type" value="Genomic_DNA"/>
</dbReference>
<dbReference type="Gene3D" id="3.90.550.40">
    <property type="match status" value="1"/>
</dbReference>
<gene>
    <name evidence="1" type="ORF">UFOVP12_26</name>
</gene>
<reference evidence="1" key="1">
    <citation type="submission" date="2020-04" db="EMBL/GenBank/DDBJ databases">
        <authorList>
            <person name="Chiriac C."/>
            <person name="Salcher M."/>
            <person name="Ghai R."/>
            <person name="Kavagutti S V."/>
        </authorList>
    </citation>
    <scope>NUCLEOTIDE SEQUENCE</scope>
</reference>
<name>A0A6J5KJ35_9CAUD</name>
<proteinExistence type="predicted"/>
<organism evidence="1">
    <name type="scientific">uncultured Caudovirales phage</name>
    <dbReference type="NCBI Taxonomy" id="2100421"/>
    <lineage>
        <taxon>Viruses</taxon>
        <taxon>Duplodnaviria</taxon>
        <taxon>Heunggongvirae</taxon>
        <taxon>Uroviricota</taxon>
        <taxon>Caudoviricetes</taxon>
        <taxon>Peduoviridae</taxon>
        <taxon>Maltschvirus</taxon>
        <taxon>Maltschvirus maltsch</taxon>
    </lineage>
</organism>
<protein>
    <submittedName>
        <fullName evidence="1">Uncharacterized protein</fullName>
    </submittedName>
</protein>
<evidence type="ECO:0000313" key="1">
    <source>
        <dbReference type="EMBL" id="CAB4121373.1"/>
    </source>
</evidence>
<sequence length="204" mass="23149">MKVAICLPCRDMVNAGFAYDLAGMTAYTQVPLFLLQSQGTLIVNQRTELIRNALEEDVTHILFVDTDMRFPMSTLERLIAHDKDIVAVNYPTRKFPIQPVAFANDQTNERVYTEKDSTGLESVASVGMGIMLIKVSIFDKIKLPYFMIGFSAAHQEYTGEDIFFCRKARSAGFEVFIDHDLSKEIKHTGAIDFELEHIWATREV</sequence>
<accession>A0A6J5KJ35</accession>
<dbReference type="InterPro" id="IPR029044">
    <property type="entry name" value="Nucleotide-diphossugar_trans"/>
</dbReference>
<dbReference type="SUPFAM" id="SSF53448">
    <property type="entry name" value="Nucleotide-diphospho-sugar transferases"/>
    <property type="match status" value="1"/>
</dbReference>